<dbReference type="AlphaFoldDB" id="A0A0F9DIB9"/>
<sequence length="71" mass="8027">MVNPKREVFTAPVVAGKLSKDGCDFYCGKVGEPLISFHNTNSGHTWVCHLSCLRGNLELQEDLLRDHDRRD</sequence>
<comment type="caution">
    <text evidence="1">The sequence shown here is derived from an EMBL/GenBank/DDBJ whole genome shotgun (WGS) entry which is preliminary data.</text>
</comment>
<proteinExistence type="predicted"/>
<organism evidence="1">
    <name type="scientific">marine sediment metagenome</name>
    <dbReference type="NCBI Taxonomy" id="412755"/>
    <lineage>
        <taxon>unclassified sequences</taxon>
        <taxon>metagenomes</taxon>
        <taxon>ecological metagenomes</taxon>
    </lineage>
</organism>
<reference evidence="1" key="1">
    <citation type="journal article" date="2015" name="Nature">
        <title>Complex archaea that bridge the gap between prokaryotes and eukaryotes.</title>
        <authorList>
            <person name="Spang A."/>
            <person name="Saw J.H."/>
            <person name="Jorgensen S.L."/>
            <person name="Zaremba-Niedzwiedzka K."/>
            <person name="Martijn J."/>
            <person name="Lind A.E."/>
            <person name="van Eijk R."/>
            <person name="Schleper C."/>
            <person name="Guy L."/>
            <person name="Ettema T.J."/>
        </authorList>
    </citation>
    <scope>NUCLEOTIDE SEQUENCE</scope>
</reference>
<evidence type="ECO:0000313" key="1">
    <source>
        <dbReference type="EMBL" id="KKL11733.1"/>
    </source>
</evidence>
<dbReference type="EMBL" id="LAZR01041537">
    <property type="protein sequence ID" value="KKL11733.1"/>
    <property type="molecule type" value="Genomic_DNA"/>
</dbReference>
<gene>
    <name evidence="1" type="ORF">LCGC14_2542840</name>
</gene>
<accession>A0A0F9DIB9</accession>
<protein>
    <submittedName>
        <fullName evidence="1">Uncharacterized protein</fullName>
    </submittedName>
</protein>
<name>A0A0F9DIB9_9ZZZZ</name>